<evidence type="ECO:0000256" key="5">
    <source>
        <dbReference type="ARBA" id="ARBA00022771"/>
    </source>
</evidence>
<keyword evidence="4" id="KW-0677">Repeat</keyword>
<sequence length="993" mass="109655">MARPALARPIEVIDLVSDDEDAPEIKQEFPAYPRRPHRGAEPVAANTPPAIGALAMAALGPRSNPHMERQVHGLGGAFLNIDGVEVFIPDEEFEGDPFDNHLNDEAAAGAPEVDTARDEELARALADGENAVEATPDGVGDVAMSVEPAEITADTCLQRVLAIFPDVNHEHVFKLYYGFDREGDYEVLPGQARLDNIIEQLVSSDSYPKQQKGKNALKRKREDSNDETDFKKWEQADRGAVPNFLKGSMQAMLKAEFGEIPVNYINMKLATERHLYQAYLALAKEKDDSERTGICPFGKGRPSVRLVADAATIATNCGWPDLLAELQAARSRMQIVRADRATEDARTRAEKRNLERAIASGETAECSACFDDLPMNRQMHCNGAEAHFICFDCAQTYIKTEVGESRCNVLCTAGCGARFASNQLNLLEDKKMLEKLSQLEQEKAIRDAGLEDLEECPFCDYKAILPPIEEDFEFRCANPECEKVSCRRCKSISHVPISCEQHAKDNKINSRHKIEEAMTAALIRACNKCKKTFIKDYGCNKMSCASCGNKQCYVCSKDVHDYNHFDQAPPRAGGPPSKSKLCPLYDNVEERHEREVKEAEAAARAQVVQDNPDVTVEDLEIKVSDAVKKSTANRHRGAAAIWPGAGGYAGLGGLAGAPAGLLNMFGGGGAGGIGARHNDLGWMPAGLDDDLGDLEAFDFDDFLGGAPRRPDPDGARQRQILAAGRAAHRRGGMPAAPVGPPAVQGYIPVLGYPPAQQLPAAPQAGAYHYHHFGGAMRGPYRNGVEHFLPGMGDEFGGAAANGNLGVDQQQQQLPVRQQAQAMPGAWPQQDNEQRRQEILRQLQQRRQQDVQAQAQAQVQVARNQAQQVRAQAQTQMLQAQRQAQLQAQQARARALQDQAQAAAAQQNEAQGIRELQQRNFQHVEQLRQQHHERLQQLQQQQQQQAADRHRILAARREQVQQMREQVQQMRNNGAQHVQEFEQVMREHRERGGT</sequence>
<evidence type="ECO:0000313" key="11">
    <source>
        <dbReference type="EMBL" id="KAK3046935.1"/>
    </source>
</evidence>
<dbReference type="InterPro" id="IPR044066">
    <property type="entry name" value="TRIAD_supradom"/>
</dbReference>
<keyword evidence="12" id="KW-1185">Reference proteome</keyword>
<dbReference type="Proteomes" id="UP001271007">
    <property type="component" value="Unassembled WGS sequence"/>
</dbReference>
<name>A0AAJ0G4D3_9PEZI</name>
<organism evidence="11 12">
    <name type="scientific">Extremus antarcticus</name>
    <dbReference type="NCBI Taxonomy" id="702011"/>
    <lineage>
        <taxon>Eukaryota</taxon>
        <taxon>Fungi</taxon>
        <taxon>Dikarya</taxon>
        <taxon>Ascomycota</taxon>
        <taxon>Pezizomycotina</taxon>
        <taxon>Dothideomycetes</taxon>
        <taxon>Dothideomycetidae</taxon>
        <taxon>Mycosphaerellales</taxon>
        <taxon>Extremaceae</taxon>
        <taxon>Extremus</taxon>
    </lineage>
</organism>
<evidence type="ECO:0000256" key="9">
    <source>
        <dbReference type="SAM" id="MobiDB-lite"/>
    </source>
</evidence>
<evidence type="ECO:0000256" key="2">
    <source>
        <dbReference type="ARBA" id="ARBA00022679"/>
    </source>
</evidence>
<protein>
    <recommendedName>
        <fullName evidence="10">RING-type domain-containing protein</fullName>
    </recommendedName>
</protein>
<keyword evidence="5" id="KW-0863">Zinc-finger</keyword>
<evidence type="ECO:0000256" key="8">
    <source>
        <dbReference type="SAM" id="Coils"/>
    </source>
</evidence>
<dbReference type="SUPFAM" id="SSF57850">
    <property type="entry name" value="RING/U-box"/>
    <property type="match status" value="2"/>
</dbReference>
<dbReference type="GO" id="GO:0016740">
    <property type="term" value="F:transferase activity"/>
    <property type="evidence" value="ECO:0007669"/>
    <property type="project" value="UniProtKB-KW"/>
</dbReference>
<dbReference type="InterPro" id="IPR047546">
    <property type="entry name" value="Rcat_RBR_RNF216"/>
</dbReference>
<reference evidence="11" key="1">
    <citation type="submission" date="2023-04" db="EMBL/GenBank/DDBJ databases">
        <title>Black Yeasts Isolated from many extreme environments.</title>
        <authorList>
            <person name="Coleine C."/>
            <person name="Stajich J.E."/>
            <person name="Selbmann L."/>
        </authorList>
    </citation>
    <scope>NUCLEOTIDE SEQUENCE</scope>
    <source>
        <strain evidence="11">CCFEE 5312</strain>
    </source>
</reference>
<accession>A0AAJ0G4D3</accession>
<feature type="coiled-coil region" evidence="8">
    <location>
        <begin position="851"/>
        <end position="979"/>
    </location>
</feature>
<feature type="region of interest" description="Disordered" evidence="9">
    <location>
        <begin position="208"/>
        <end position="231"/>
    </location>
</feature>
<comment type="caution">
    <text evidence="11">The sequence shown here is derived from an EMBL/GenBank/DDBJ whole genome shotgun (WGS) entry which is preliminary data.</text>
</comment>
<dbReference type="InterPro" id="IPR051628">
    <property type="entry name" value="LUBAC_E3_Ligases"/>
</dbReference>
<evidence type="ECO:0000256" key="4">
    <source>
        <dbReference type="ARBA" id="ARBA00022737"/>
    </source>
</evidence>
<dbReference type="PANTHER" id="PTHR22770:SF47">
    <property type="entry name" value="E3 UBIQUITIN-PROTEIN LIGASE RNF216"/>
    <property type="match status" value="1"/>
</dbReference>
<dbReference type="PANTHER" id="PTHR22770">
    <property type="entry name" value="UBIQUITIN CONJUGATING ENZYME 7 INTERACTING PROTEIN-RELATED"/>
    <property type="match status" value="1"/>
</dbReference>
<keyword evidence="3" id="KW-0479">Metal-binding</keyword>
<evidence type="ECO:0000256" key="1">
    <source>
        <dbReference type="ARBA" id="ARBA00004906"/>
    </source>
</evidence>
<dbReference type="InterPro" id="IPR047545">
    <property type="entry name" value="BRcat_RBR_RNF216"/>
</dbReference>
<evidence type="ECO:0000256" key="3">
    <source>
        <dbReference type="ARBA" id="ARBA00022723"/>
    </source>
</evidence>
<keyword evidence="6" id="KW-0833">Ubl conjugation pathway</keyword>
<dbReference type="Pfam" id="PF26200">
    <property type="entry name" value="Rcat_RNF216"/>
    <property type="match status" value="1"/>
</dbReference>
<dbReference type="Gene3D" id="1.20.120.1750">
    <property type="match status" value="1"/>
</dbReference>
<dbReference type="PROSITE" id="PS51873">
    <property type="entry name" value="TRIAD"/>
    <property type="match status" value="1"/>
</dbReference>
<keyword evidence="7" id="KW-0862">Zinc</keyword>
<proteinExistence type="predicted"/>
<keyword evidence="2" id="KW-0808">Transferase</keyword>
<feature type="domain" description="RING-type" evidence="10">
    <location>
        <begin position="362"/>
        <end position="580"/>
    </location>
</feature>
<dbReference type="GO" id="GO:0008270">
    <property type="term" value="F:zinc ion binding"/>
    <property type="evidence" value="ECO:0007669"/>
    <property type="project" value="UniProtKB-KW"/>
</dbReference>
<evidence type="ECO:0000259" key="10">
    <source>
        <dbReference type="PROSITE" id="PS51873"/>
    </source>
</evidence>
<evidence type="ECO:0000256" key="7">
    <source>
        <dbReference type="ARBA" id="ARBA00022833"/>
    </source>
</evidence>
<dbReference type="AlphaFoldDB" id="A0AAJ0G4D3"/>
<evidence type="ECO:0000256" key="6">
    <source>
        <dbReference type="ARBA" id="ARBA00022786"/>
    </source>
</evidence>
<gene>
    <name evidence="11" type="ORF">LTR09_011619</name>
</gene>
<keyword evidence="8" id="KW-0175">Coiled coil</keyword>
<dbReference type="CDD" id="cd20353">
    <property type="entry name" value="Rcat_RBR_RNF216"/>
    <property type="match status" value="1"/>
</dbReference>
<evidence type="ECO:0000313" key="12">
    <source>
        <dbReference type="Proteomes" id="UP001271007"/>
    </source>
</evidence>
<comment type="pathway">
    <text evidence="1">Protein modification; protein ubiquitination.</text>
</comment>
<dbReference type="EMBL" id="JAWDJX010000074">
    <property type="protein sequence ID" value="KAK3046935.1"/>
    <property type="molecule type" value="Genomic_DNA"/>
</dbReference>
<dbReference type="CDD" id="cd20339">
    <property type="entry name" value="BRcat_RBR_RNF216"/>
    <property type="match status" value="1"/>
</dbReference>
<feature type="compositionally biased region" description="Basic and acidic residues" evidence="9">
    <location>
        <begin position="220"/>
        <end position="231"/>
    </location>
</feature>